<evidence type="ECO:0000256" key="2">
    <source>
        <dbReference type="ARBA" id="ARBA00022448"/>
    </source>
</evidence>
<dbReference type="PANTHER" id="PTHR42718">
    <property type="entry name" value="MAJOR FACILITATOR SUPERFAMILY MULTIDRUG TRANSPORTER MFSC"/>
    <property type="match status" value="1"/>
</dbReference>
<evidence type="ECO:0000256" key="5">
    <source>
        <dbReference type="ARBA" id="ARBA00023136"/>
    </source>
</evidence>
<feature type="transmembrane region" description="Helical" evidence="6">
    <location>
        <begin position="331"/>
        <end position="350"/>
    </location>
</feature>
<dbReference type="Gene3D" id="1.20.1720.10">
    <property type="entry name" value="Multidrug resistance protein D"/>
    <property type="match status" value="1"/>
</dbReference>
<evidence type="ECO:0000256" key="6">
    <source>
        <dbReference type="SAM" id="Phobius"/>
    </source>
</evidence>
<dbReference type="PROSITE" id="PS00216">
    <property type="entry name" value="SUGAR_TRANSPORT_1"/>
    <property type="match status" value="1"/>
</dbReference>
<dbReference type="InterPro" id="IPR005829">
    <property type="entry name" value="Sugar_transporter_CS"/>
</dbReference>
<feature type="transmembrane region" description="Helical" evidence="6">
    <location>
        <begin position="135"/>
        <end position="157"/>
    </location>
</feature>
<protein>
    <submittedName>
        <fullName evidence="8">DHA2 family multidrug resistance protein-like MFS transporter</fullName>
    </submittedName>
</protein>
<feature type="transmembrane region" description="Helical" evidence="6">
    <location>
        <begin position="102"/>
        <end position="123"/>
    </location>
</feature>
<feature type="transmembrane region" description="Helical" evidence="6">
    <location>
        <begin position="200"/>
        <end position="217"/>
    </location>
</feature>
<feature type="transmembrane region" description="Helical" evidence="6">
    <location>
        <begin position="12"/>
        <end position="36"/>
    </location>
</feature>
<feature type="transmembrane region" description="Helical" evidence="6">
    <location>
        <begin position="229"/>
        <end position="247"/>
    </location>
</feature>
<feature type="transmembrane region" description="Helical" evidence="6">
    <location>
        <begin position="397"/>
        <end position="420"/>
    </location>
</feature>
<sequence>METSAYSSNKMITGIVFAVLTFWLFAQSMVNIIPVVQGDLGISLGTLNIAISLTSLFSGMFIVAAGGISDQVGRKKMTFIGLILSIIGCLCIILAQNATLLIAGRIIQGFSAACIMPSTIALVKAYFEGENRQRALSYWSFGSWGGGGSCAFIGGAIATYMGWKWIFIFSIALSLVAMYLLKDAPESKAAEKSTKSKFNFSGLFIFVIIMLAINLVVTRGHDLGWTSPITIALIGVIIFGSVIFFTLESKKRNQFIEFSLFKTKAYTGAVTSNFLLNGVAGTVVVANTYVQVARGFTPFQSGLLTLGNLVAVLVMIRVGEKIMQKVGARKPMIAASIISTVGLSMTALTFLPDLAYIITFFIGFMLSGVGLGLYATPSTDTAVVNIPEDKVGVASGIYKMSSSLGFSFGIAISTAVYGVLVSTGNLEFAASAGIMVNMAFAIPALILIMFTITDKEGKIISKLSA</sequence>
<keyword evidence="4 6" id="KW-1133">Transmembrane helix</keyword>
<feature type="transmembrane region" description="Helical" evidence="6">
    <location>
        <begin position="163"/>
        <end position="180"/>
    </location>
</feature>
<feature type="transmembrane region" description="Helical" evidence="6">
    <location>
        <begin position="42"/>
        <end position="65"/>
    </location>
</feature>
<evidence type="ECO:0000256" key="1">
    <source>
        <dbReference type="ARBA" id="ARBA00004651"/>
    </source>
</evidence>
<dbReference type="Gene3D" id="1.20.1250.20">
    <property type="entry name" value="MFS general substrate transporter like domains"/>
    <property type="match status" value="1"/>
</dbReference>
<name>A0ABR6CQ38_9BACI</name>
<dbReference type="EMBL" id="JACJHX010000006">
    <property type="protein sequence ID" value="MBA9027157.1"/>
    <property type="molecule type" value="Genomic_DNA"/>
</dbReference>
<keyword evidence="5 6" id="KW-0472">Membrane</keyword>
<dbReference type="Proteomes" id="UP000626697">
    <property type="component" value="Unassembled WGS sequence"/>
</dbReference>
<feature type="transmembrane region" description="Helical" evidence="6">
    <location>
        <begin position="77"/>
        <end position="96"/>
    </location>
</feature>
<dbReference type="CDD" id="cd17321">
    <property type="entry name" value="MFS_MMR_MDR_like"/>
    <property type="match status" value="1"/>
</dbReference>
<gene>
    <name evidence="8" type="ORF">HNP81_002447</name>
</gene>
<evidence type="ECO:0000256" key="4">
    <source>
        <dbReference type="ARBA" id="ARBA00022989"/>
    </source>
</evidence>
<feature type="domain" description="Major facilitator superfamily (MFS) profile" evidence="7">
    <location>
        <begin position="11"/>
        <end position="456"/>
    </location>
</feature>
<keyword evidence="2" id="KW-0813">Transport</keyword>
<comment type="caution">
    <text evidence="8">The sequence shown here is derived from an EMBL/GenBank/DDBJ whole genome shotgun (WGS) entry which is preliminary data.</text>
</comment>
<feature type="transmembrane region" description="Helical" evidence="6">
    <location>
        <begin position="432"/>
        <end position="452"/>
    </location>
</feature>
<dbReference type="PROSITE" id="PS50850">
    <property type="entry name" value="MFS"/>
    <property type="match status" value="1"/>
</dbReference>
<keyword evidence="9" id="KW-1185">Reference proteome</keyword>
<dbReference type="InterPro" id="IPR020846">
    <property type="entry name" value="MFS_dom"/>
</dbReference>
<proteinExistence type="predicted"/>
<dbReference type="SUPFAM" id="SSF103473">
    <property type="entry name" value="MFS general substrate transporter"/>
    <property type="match status" value="2"/>
</dbReference>
<keyword evidence="3 6" id="KW-0812">Transmembrane</keyword>
<evidence type="ECO:0000313" key="8">
    <source>
        <dbReference type="EMBL" id="MBA9027157.1"/>
    </source>
</evidence>
<feature type="transmembrane region" description="Helical" evidence="6">
    <location>
        <begin position="302"/>
        <end position="319"/>
    </location>
</feature>
<dbReference type="InterPro" id="IPR011701">
    <property type="entry name" value="MFS"/>
</dbReference>
<feature type="transmembrane region" description="Helical" evidence="6">
    <location>
        <begin position="268"/>
        <end position="290"/>
    </location>
</feature>
<accession>A0ABR6CQ38</accession>
<reference evidence="8 9" key="1">
    <citation type="submission" date="2020-08" db="EMBL/GenBank/DDBJ databases">
        <title>Genomic Encyclopedia of Type Strains, Phase IV (KMG-IV): sequencing the most valuable type-strain genomes for metagenomic binning, comparative biology and taxonomic classification.</title>
        <authorList>
            <person name="Goeker M."/>
        </authorList>
    </citation>
    <scope>NUCLEOTIDE SEQUENCE [LARGE SCALE GENOMIC DNA]</scope>
    <source>
        <strain evidence="8 9">DSM 105481</strain>
    </source>
</reference>
<evidence type="ECO:0000256" key="3">
    <source>
        <dbReference type="ARBA" id="ARBA00022692"/>
    </source>
</evidence>
<dbReference type="InterPro" id="IPR036259">
    <property type="entry name" value="MFS_trans_sf"/>
</dbReference>
<evidence type="ECO:0000259" key="7">
    <source>
        <dbReference type="PROSITE" id="PS50850"/>
    </source>
</evidence>
<organism evidence="8 9">
    <name type="scientific">Peribacillus huizhouensis</name>
    <dbReference type="NCBI Taxonomy" id="1501239"/>
    <lineage>
        <taxon>Bacteria</taxon>
        <taxon>Bacillati</taxon>
        <taxon>Bacillota</taxon>
        <taxon>Bacilli</taxon>
        <taxon>Bacillales</taxon>
        <taxon>Bacillaceae</taxon>
        <taxon>Peribacillus</taxon>
    </lineage>
</organism>
<evidence type="ECO:0000313" key="9">
    <source>
        <dbReference type="Proteomes" id="UP000626697"/>
    </source>
</evidence>
<comment type="subcellular location">
    <subcellularLocation>
        <location evidence="1">Cell membrane</location>
        <topology evidence="1">Multi-pass membrane protein</topology>
    </subcellularLocation>
</comment>
<dbReference type="PANTHER" id="PTHR42718:SF9">
    <property type="entry name" value="MAJOR FACILITATOR SUPERFAMILY MULTIDRUG TRANSPORTER MFSC"/>
    <property type="match status" value="1"/>
</dbReference>
<feature type="transmembrane region" description="Helical" evidence="6">
    <location>
        <begin position="356"/>
        <end position="376"/>
    </location>
</feature>
<dbReference type="Pfam" id="PF07690">
    <property type="entry name" value="MFS_1"/>
    <property type="match status" value="1"/>
</dbReference>